<dbReference type="SUPFAM" id="SSF47240">
    <property type="entry name" value="Ferritin-like"/>
    <property type="match status" value="1"/>
</dbReference>
<dbReference type="InterPro" id="IPR009040">
    <property type="entry name" value="Ferritin-like_diiron"/>
</dbReference>
<evidence type="ECO:0000256" key="6">
    <source>
        <dbReference type="ARBA" id="ARBA00023004"/>
    </source>
</evidence>
<protein>
    <recommendedName>
        <fullName evidence="9">Ferritin</fullName>
        <ecNumber evidence="9">1.16.3.2</ecNumber>
    </recommendedName>
</protein>
<evidence type="ECO:0000256" key="8">
    <source>
        <dbReference type="PIRSR" id="PIRSR601519-1"/>
    </source>
</evidence>
<feature type="binding site" evidence="8">
    <location>
        <position position="94"/>
    </location>
    <ligand>
        <name>Fe cation</name>
        <dbReference type="ChEBI" id="CHEBI:24875"/>
        <label>1</label>
    </ligand>
</feature>
<dbReference type="InterPro" id="IPR009078">
    <property type="entry name" value="Ferritin-like_SF"/>
</dbReference>
<evidence type="ECO:0000256" key="5">
    <source>
        <dbReference type="ARBA" id="ARBA00023002"/>
    </source>
</evidence>
<keyword evidence="3 9" id="KW-0409">Iron storage</keyword>
<organism evidence="11 12">
    <name type="scientific">Anaerotignum lactatifermentans DSM 14214</name>
    <dbReference type="NCBI Taxonomy" id="1121323"/>
    <lineage>
        <taxon>Bacteria</taxon>
        <taxon>Bacillati</taxon>
        <taxon>Bacillota</taxon>
        <taxon>Clostridia</taxon>
        <taxon>Lachnospirales</taxon>
        <taxon>Anaerotignaceae</taxon>
        <taxon>Anaerotignum</taxon>
    </lineage>
</organism>
<evidence type="ECO:0000256" key="4">
    <source>
        <dbReference type="ARBA" id="ARBA00022723"/>
    </source>
</evidence>
<evidence type="ECO:0000259" key="10">
    <source>
        <dbReference type="PROSITE" id="PS50905"/>
    </source>
</evidence>
<dbReference type="EC" id="1.16.3.2" evidence="9"/>
<dbReference type="GO" id="GO:0008199">
    <property type="term" value="F:ferric iron binding"/>
    <property type="evidence" value="ECO:0007669"/>
    <property type="project" value="InterPro"/>
</dbReference>
<dbReference type="GO" id="GO:0004322">
    <property type="term" value="F:ferroxidase activity"/>
    <property type="evidence" value="ECO:0007669"/>
    <property type="project" value="TreeGrafter"/>
</dbReference>
<dbReference type="InterPro" id="IPR008331">
    <property type="entry name" value="Ferritin_DPS_dom"/>
</dbReference>
<dbReference type="InterPro" id="IPR041719">
    <property type="entry name" value="Ferritin_prok"/>
</dbReference>
<gene>
    <name evidence="11" type="ORF">SAMN02745138_02364</name>
</gene>
<feature type="binding site" evidence="8">
    <location>
        <position position="50"/>
    </location>
    <ligand>
        <name>Fe cation</name>
        <dbReference type="ChEBI" id="CHEBI:24875"/>
        <label>1</label>
    </ligand>
</feature>
<dbReference type="Proteomes" id="UP000183975">
    <property type="component" value="Unassembled WGS sequence"/>
</dbReference>
<feature type="domain" description="Ferritin-like diiron" evidence="10">
    <location>
        <begin position="1"/>
        <end position="145"/>
    </location>
</feature>
<dbReference type="EMBL" id="FRAH01000046">
    <property type="protein sequence ID" value="SHK80107.1"/>
    <property type="molecule type" value="Genomic_DNA"/>
</dbReference>
<keyword evidence="5" id="KW-0560">Oxidoreductase</keyword>
<evidence type="ECO:0000313" key="12">
    <source>
        <dbReference type="Proteomes" id="UP000183975"/>
    </source>
</evidence>
<dbReference type="GO" id="GO:0005829">
    <property type="term" value="C:cytosol"/>
    <property type="evidence" value="ECO:0007669"/>
    <property type="project" value="TreeGrafter"/>
</dbReference>
<evidence type="ECO:0000256" key="3">
    <source>
        <dbReference type="ARBA" id="ARBA00022434"/>
    </source>
</evidence>
<dbReference type="GO" id="GO:0006879">
    <property type="term" value="P:intracellular iron ion homeostasis"/>
    <property type="evidence" value="ECO:0007669"/>
    <property type="project" value="UniProtKB-KW"/>
</dbReference>
<keyword evidence="12" id="KW-1185">Reference proteome</keyword>
<comment type="subcellular location">
    <subcellularLocation>
        <location evidence="9">Cytoplasm</location>
    </subcellularLocation>
</comment>
<dbReference type="PANTHER" id="PTHR11431">
    <property type="entry name" value="FERRITIN"/>
    <property type="match status" value="1"/>
</dbReference>
<evidence type="ECO:0000313" key="11">
    <source>
        <dbReference type="EMBL" id="SHK80107.1"/>
    </source>
</evidence>
<keyword evidence="6 8" id="KW-0408">Iron</keyword>
<dbReference type="Pfam" id="PF00210">
    <property type="entry name" value="Ferritin"/>
    <property type="match status" value="1"/>
</dbReference>
<dbReference type="GO" id="GO:0008198">
    <property type="term" value="F:ferrous iron binding"/>
    <property type="evidence" value="ECO:0007669"/>
    <property type="project" value="TreeGrafter"/>
</dbReference>
<feature type="binding site" evidence="8">
    <location>
        <position position="127"/>
    </location>
    <ligand>
        <name>Fe cation</name>
        <dbReference type="ChEBI" id="CHEBI:24875"/>
        <label>1</label>
    </ligand>
</feature>
<evidence type="ECO:0000256" key="2">
    <source>
        <dbReference type="ARBA" id="ARBA00006950"/>
    </source>
</evidence>
<evidence type="ECO:0000256" key="1">
    <source>
        <dbReference type="ARBA" id="ARBA00002485"/>
    </source>
</evidence>
<keyword evidence="9" id="KW-0963">Cytoplasm</keyword>
<accession>A0A1M6VEY8</accession>
<dbReference type="AlphaFoldDB" id="A0A1M6VEY8"/>
<name>A0A1M6VEY8_9FIRM</name>
<dbReference type="GO" id="GO:0042802">
    <property type="term" value="F:identical protein binding"/>
    <property type="evidence" value="ECO:0007669"/>
    <property type="project" value="UniProtKB-ARBA"/>
</dbReference>
<dbReference type="PANTHER" id="PTHR11431:SF127">
    <property type="entry name" value="BACTERIAL NON-HEME FERRITIN"/>
    <property type="match status" value="1"/>
</dbReference>
<dbReference type="FunFam" id="1.20.1260.10:FF:000001">
    <property type="entry name" value="Non-heme ferritin"/>
    <property type="match status" value="1"/>
</dbReference>
<comment type="catalytic activity">
    <reaction evidence="7 9">
        <text>4 Fe(2+) + O2 + 6 H2O = 4 iron(III) oxide-hydroxide + 12 H(+)</text>
        <dbReference type="Rhea" id="RHEA:11972"/>
        <dbReference type="ChEBI" id="CHEBI:15377"/>
        <dbReference type="ChEBI" id="CHEBI:15378"/>
        <dbReference type="ChEBI" id="CHEBI:15379"/>
        <dbReference type="ChEBI" id="CHEBI:29033"/>
        <dbReference type="ChEBI" id="CHEBI:78619"/>
        <dbReference type="EC" id="1.16.3.2"/>
    </reaction>
</comment>
<evidence type="ECO:0000256" key="7">
    <source>
        <dbReference type="ARBA" id="ARBA00048035"/>
    </source>
</evidence>
<keyword evidence="4 8" id="KW-0479">Metal-binding</keyword>
<dbReference type="CDD" id="cd01055">
    <property type="entry name" value="Nonheme_Ferritin"/>
    <property type="match status" value="1"/>
</dbReference>
<comment type="function">
    <text evidence="1 9">Iron-storage protein.</text>
</comment>
<dbReference type="PROSITE" id="PS50905">
    <property type="entry name" value="FERRITIN_LIKE"/>
    <property type="match status" value="1"/>
</dbReference>
<proteinExistence type="inferred from homology"/>
<feature type="binding site" evidence="8">
    <location>
        <position position="17"/>
    </location>
    <ligand>
        <name>Fe cation</name>
        <dbReference type="ChEBI" id="CHEBI:24875"/>
        <label>1</label>
    </ligand>
</feature>
<dbReference type="InterPro" id="IPR012347">
    <property type="entry name" value="Ferritin-like"/>
</dbReference>
<evidence type="ECO:0000256" key="9">
    <source>
        <dbReference type="RuleBase" id="RU361145"/>
    </source>
</evidence>
<reference evidence="11 12" key="1">
    <citation type="submission" date="2016-11" db="EMBL/GenBank/DDBJ databases">
        <authorList>
            <person name="Jaros S."/>
            <person name="Januszkiewicz K."/>
            <person name="Wedrychowicz H."/>
        </authorList>
    </citation>
    <scope>NUCLEOTIDE SEQUENCE [LARGE SCALE GENOMIC DNA]</scope>
    <source>
        <strain evidence="11 12">DSM 14214</strain>
    </source>
</reference>
<dbReference type="OrthoDB" id="9801481at2"/>
<sequence>MLNEKVAQLINEQVNKEFYSAYLYLDFANYYESKGLAGFANWYKIQAQEERDHALLFYQYLHNNNATVTLEAIGKPDVPLNSLMDPLKAGLEHEVYVTSLIHNIYAAAQEVNDFRTMQFLDWFVKEQGEEETNANDLITKMELFGTDPKALYLLDSEMAARVYAAPTLTL</sequence>
<comment type="similarity">
    <text evidence="2 9">Belongs to the ferritin family. Prokaryotic subfamily.</text>
</comment>
<dbReference type="RefSeq" id="WP_072852049.1">
    <property type="nucleotide sequence ID" value="NZ_FRAH01000046.1"/>
</dbReference>
<dbReference type="Gene3D" id="1.20.1260.10">
    <property type="match status" value="1"/>
</dbReference>
<dbReference type="GO" id="GO:0006826">
    <property type="term" value="P:iron ion transport"/>
    <property type="evidence" value="ECO:0007669"/>
    <property type="project" value="InterPro"/>
</dbReference>
<dbReference type="InterPro" id="IPR001519">
    <property type="entry name" value="Ferritin"/>
</dbReference>
<feature type="binding site" evidence="8">
    <location>
        <position position="53"/>
    </location>
    <ligand>
        <name>Fe cation</name>
        <dbReference type="ChEBI" id="CHEBI:24875"/>
        <label>1</label>
    </ligand>
</feature>